<sequence length="282" mass="30982">MPSLQQTDPLDSRQFVIAIKRLADSLSYGTDRSPFLGSGLEYVQSRPYVPGDPVKTIDWRVTARTGVPHIKEYETPKQLPVWFVVDSSASMTLSSTKLSKYQLAVQIAGGLALACLDRVSPVGLMAAGSRDLKISPSLSRETLLLWLHQLRHFDFVEKTQLGEKLLALNPSLKQRSLIFVLSDLHDPEAIPALKLVNGRHDLVTILLRDPAEDGLAGAGILRARDAESARTVTAPAKHQFASTADAVADLQGASIDHFLLRTDQPFLAALRLFLQSRNLLSR</sequence>
<comment type="caution">
    <text evidence="2">The sequence shown here is derived from an EMBL/GenBank/DDBJ whole genome shotgun (WGS) entry which is preliminary data.</text>
</comment>
<dbReference type="Pfam" id="PF01882">
    <property type="entry name" value="DUF58"/>
    <property type="match status" value="1"/>
</dbReference>
<reference evidence="2" key="2">
    <citation type="submission" date="2020-09" db="EMBL/GenBank/DDBJ databases">
        <authorList>
            <person name="Sun Q."/>
            <person name="Kim S."/>
        </authorList>
    </citation>
    <scope>NUCLEOTIDE SEQUENCE</scope>
    <source>
        <strain evidence="2">KCTC 12988</strain>
    </source>
</reference>
<organism evidence="2 3">
    <name type="scientific">Roseibacillus persicicus</name>
    <dbReference type="NCBI Taxonomy" id="454148"/>
    <lineage>
        <taxon>Bacteria</taxon>
        <taxon>Pseudomonadati</taxon>
        <taxon>Verrucomicrobiota</taxon>
        <taxon>Verrucomicrobiia</taxon>
        <taxon>Verrucomicrobiales</taxon>
        <taxon>Verrucomicrobiaceae</taxon>
        <taxon>Roseibacillus</taxon>
    </lineage>
</organism>
<proteinExistence type="predicted"/>
<dbReference type="RefSeq" id="WP_189569499.1">
    <property type="nucleotide sequence ID" value="NZ_BMXI01000006.1"/>
</dbReference>
<feature type="domain" description="DUF58" evidence="1">
    <location>
        <begin position="44"/>
        <end position="236"/>
    </location>
</feature>
<gene>
    <name evidence="2" type="ORF">GCM10007100_16960</name>
</gene>
<evidence type="ECO:0000313" key="2">
    <source>
        <dbReference type="EMBL" id="GHC51362.1"/>
    </source>
</evidence>
<evidence type="ECO:0000259" key="1">
    <source>
        <dbReference type="Pfam" id="PF01882"/>
    </source>
</evidence>
<dbReference type="Proteomes" id="UP000644507">
    <property type="component" value="Unassembled WGS sequence"/>
</dbReference>
<name>A0A918TLL6_9BACT</name>
<dbReference type="PANTHER" id="PTHR33608:SF6">
    <property type="entry name" value="BLL2464 PROTEIN"/>
    <property type="match status" value="1"/>
</dbReference>
<accession>A0A918TLL6</accession>
<protein>
    <recommendedName>
        <fullName evidence="1">DUF58 domain-containing protein</fullName>
    </recommendedName>
</protein>
<dbReference type="EMBL" id="BMXI01000006">
    <property type="protein sequence ID" value="GHC51362.1"/>
    <property type="molecule type" value="Genomic_DNA"/>
</dbReference>
<dbReference type="PANTHER" id="PTHR33608">
    <property type="entry name" value="BLL2464 PROTEIN"/>
    <property type="match status" value="1"/>
</dbReference>
<dbReference type="SUPFAM" id="SSF53300">
    <property type="entry name" value="vWA-like"/>
    <property type="match status" value="1"/>
</dbReference>
<reference evidence="2" key="1">
    <citation type="journal article" date="2014" name="Int. J. Syst. Evol. Microbiol.">
        <title>Complete genome sequence of Corynebacterium casei LMG S-19264T (=DSM 44701T), isolated from a smear-ripened cheese.</title>
        <authorList>
            <consortium name="US DOE Joint Genome Institute (JGI-PGF)"/>
            <person name="Walter F."/>
            <person name="Albersmeier A."/>
            <person name="Kalinowski J."/>
            <person name="Ruckert C."/>
        </authorList>
    </citation>
    <scope>NUCLEOTIDE SEQUENCE</scope>
    <source>
        <strain evidence="2">KCTC 12988</strain>
    </source>
</reference>
<dbReference type="InterPro" id="IPR002881">
    <property type="entry name" value="DUF58"/>
</dbReference>
<dbReference type="InterPro" id="IPR036465">
    <property type="entry name" value="vWFA_dom_sf"/>
</dbReference>
<keyword evidence="3" id="KW-1185">Reference proteome</keyword>
<dbReference type="AlphaFoldDB" id="A0A918TLL6"/>
<evidence type="ECO:0000313" key="3">
    <source>
        <dbReference type="Proteomes" id="UP000644507"/>
    </source>
</evidence>